<dbReference type="Proteomes" id="UP000001600">
    <property type="component" value="Chromosome 1"/>
</dbReference>
<dbReference type="HOGENOM" id="CLU_2938606_0_0_5"/>
<dbReference type="eggNOG" id="ENOG502ZY80">
    <property type="taxonomic scope" value="Bacteria"/>
</dbReference>
<sequence>MAVTKLEQWKNERKNKPRPVVVAEKTHVVEIECAHCRRHFFRWISTAPAYWRCEDCAQTADLVQS</sequence>
<organism evidence="1 2">
    <name type="scientific">Rhizobium rhizogenes (strain K84 / ATCC BAA-868)</name>
    <name type="common">Agrobacterium radiobacter</name>
    <dbReference type="NCBI Taxonomy" id="311403"/>
    <lineage>
        <taxon>Bacteria</taxon>
        <taxon>Pseudomonadati</taxon>
        <taxon>Pseudomonadota</taxon>
        <taxon>Alphaproteobacteria</taxon>
        <taxon>Hyphomicrobiales</taxon>
        <taxon>Rhizobiaceae</taxon>
        <taxon>Rhizobium/Agrobacterium group</taxon>
        <taxon>Rhizobium</taxon>
    </lineage>
</organism>
<dbReference type="AlphaFoldDB" id="B9J8W2"/>
<protein>
    <submittedName>
        <fullName evidence="1">Uncharacterized protein</fullName>
    </submittedName>
</protein>
<accession>B9J8W2</accession>
<dbReference type="GeneID" id="86849386"/>
<name>B9J8W2_RHIR8</name>
<evidence type="ECO:0000313" key="2">
    <source>
        <dbReference type="Proteomes" id="UP000001600"/>
    </source>
</evidence>
<dbReference type="EMBL" id="CP000628">
    <property type="protein sequence ID" value="ACM27500.1"/>
    <property type="molecule type" value="Genomic_DNA"/>
</dbReference>
<reference evidence="1 2" key="1">
    <citation type="journal article" date="2009" name="J. Bacteriol.">
        <title>Genome sequences of three Agrobacterium biovars help elucidate the evolution of multichromosome genomes in bacteria.</title>
        <authorList>
            <person name="Slater S.C."/>
            <person name="Goldman B.S."/>
            <person name="Goodner B."/>
            <person name="Setubal J.C."/>
            <person name="Farrand S.K."/>
            <person name="Nester E.W."/>
            <person name="Burr T.J."/>
            <person name="Banta L."/>
            <person name="Dickerman A.W."/>
            <person name="Paulsen I."/>
            <person name="Otten L."/>
            <person name="Suen G."/>
            <person name="Welch R."/>
            <person name="Almeida N.F."/>
            <person name="Arnold F."/>
            <person name="Burton O.T."/>
            <person name="Du Z."/>
            <person name="Ewing A."/>
            <person name="Godsy E."/>
            <person name="Heisel S."/>
            <person name="Houmiel K.L."/>
            <person name="Jhaveri J."/>
            <person name="Lu J."/>
            <person name="Miller N.M."/>
            <person name="Norton S."/>
            <person name="Chen Q."/>
            <person name="Phoolcharoen W."/>
            <person name="Ohlin V."/>
            <person name="Ondrusek D."/>
            <person name="Pride N."/>
            <person name="Stricklin S.L."/>
            <person name="Sun J."/>
            <person name="Wheeler C."/>
            <person name="Wilson L."/>
            <person name="Zhu H."/>
            <person name="Wood D.W."/>
        </authorList>
    </citation>
    <scope>NUCLEOTIDE SEQUENCE [LARGE SCALE GENOMIC DNA]</scope>
    <source>
        <strain evidence="2">K84 / ATCC BAA-868</strain>
    </source>
</reference>
<gene>
    <name evidence="1" type="ordered locus">Arad_3584</name>
</gene>
<evidence type="ECO:0000313" key="1">
    <source>
        <dbReference type="EMBL" id="ACM27500.1"/>
    </source>
</evidence>
<dbReference type="KEGG" id="ara:Arad_3584"/>
<dbReference type="RefSeq" id="WP_012652180.1">
    <property type="nucleotide sequence ID" value="NC_011985.1"/>
</dbReference>
<proteinExistence type="predicted"/>